<dbReference type="Proteomes" id="UP000650467">
    <property type="component" value="Unassembled WGS sequence"/>
</dbReference>
<dbReference type="InterPro" id="IPR036770">
    <property type="entry name" value="Ankyrin_rpt-contain_sf"/>
</dbReference>
<dbReference type="GO" id="GO:0004620">
    <property type="term" value="F:phospholipase activity"/>
    <property type="evidence" value="ECO:0007669"/>
    <property type="project" value="TreeGrafter"/>
</dbReference>
<dbReference type="SUPFAM" id="SSF140860">
    <property type="entry name" value="Pseudo ankyrin repeat-like"/>
    <property type="match status" value="1"/>
</dbReference>
<dbReference type="PANTHER" id="PTHR12393:SF6">
    <property type="entry name" value="SPHINGOMYELIN PHOSPHODIESTERASE 2"/>
    <property type="match status" value="1"/>
</dbReference>
<dbReference type="GO" id="GO:0071944">
    <property type="term" value="C:cell periphery"/>
    <property type="evidence" value="ECO:0007669"/>
    <property type="project" value="TreeGrafter"/>
</dbReference>
<comment type="caution">
    <text evidence="2">The sequence shown here is derived from an EMBL/GenBank/DDBJ whole genome shotgun (WGS) entry which is preliminary data.</text>
</comment>
<evidence type="ECO:0000256" key="1">
    <source>
        <dbReference type="SAM" id="MobiDB-lite"/>
    </source>
</evidence>
<evidence type="ECO:0000313" key="2">
    <source>
        <dbReference type="EMBL" id="KAG2437434.1"/>
    </source>
</evidence>
<feature type="compositionally biased region" description="Gly residues" evidence="1">
    <location>
        <begin position="607"/>
        <end position="622"/>
    </location>
</feature>
<gene>
    <name evidence="2" type="ORF">HXX76_006086</name>
</gene>
<accession>A0A835TBQ3</accession>
<feature type="region of interest" description="Disordered" evidence="1">
    <location>
        <begin position="607"/>
        <end position="629"/>
    </location>
</feature>
<organism evidence="2 3">
    <name type="scientific">Chlamydomonas incerta</name>
    <dbReference type="NCBI Taxonomy" id="51695"/>
    <lineage>
        <taxon>Eukaryota</taxon>
        <taxon>Viridiplantae</taxon>
        <taxon>Chlorophyta</taxon>
        <taxon>core chlorophytes</taxon>
        <taxon>Chlorophyceae</taxon>
        <taxon>CS clade</taxon>
        <taxon>Chlamydomonadales</taxon>
        <taxon>Chlamydomonadaceae</taxon>
        <taxon>Chlamydomonas</taxon>
    </lineage>
</organism>
<dbReference type="OrthoDB" id="411716at2759"/>
<dbReference type="AlphaFoldDB" id="A0A835TBQ3"/>
<dbReference type="EMBL" id="JAEHOC010000011">
    <property type="protein sequence ID" value="KAG2437434.1"/>
    <property type="molecule type" value="Genomic_DNA"/>
</dbReference>
<feature type="region of interest" description="Disordered" evidence="1">
    <location>
        <begin position="447"/>
        <end position="470"/>
    </location>
</feature>
<protein>
    <submittedName>
        <fullName evidence="2">Uncharacterized protein</fullName>
    </submittedName>
</protein>
<dbReference type="GO" id="GO:0030149">
    <property type="term" value="P:sphingolipid catabolic process"/>
    <property type="evidence" value="ECO:0007669"/>
    <property type="project" value="TreeGrafter"/>
</dbReference>
<dbReference type="GO" id="GO:0016020">
    <property type="term" value="C:membrane"/>
    <property type="evidence" value="ECO:0007669"/>
    <property type="project" value="TreeGrafter"/>
</dbReference>
<sequence>MHSLSYDDRIKLLALTAASGELANLQVALEAVRTAPTVQVISKAAASGELAVVQYLHEHAGCPWAADTTAAAAAASQLDTLKWLVAAGCPVTCTALEAAAKAGDAATVEWLLADTPIISGLSPRAAADALDAAACAAAAAGHIPLFESLFAALVPALEKAPPRPIRARGRAGPAGQDAAAERPPLRGPDGTALAHILEALAQGADADTLQSFMRTWLDDVEPDPRRQLTEQQDKQVITAAAGSTTPDWQDKVDFLLSRQKRAAEQAAAAEPQNNAAPRAPVLNAAPAGLRVLNRAMLAPDVATRVSWLISPERPVQLALSADNVNELLKQGQWELAQKLVAEVPGLSFNYASTRAALKGGHMDIVKALLAEPYKCRIYGHEALKVLAAGGRLDDMRWLVEKYAEKGGQDSETAETWKLALDVEVFTAAVQSGSLPLLRWLRSKDWPTEEGAEPDAAPACKRRKDPMASAEEPWVTAADLGSEEVMEWLASEGRTPFLADGEPYVRAAKRADALTLDCLKRLGCPLPAEALTGALAWGAPLPTLRWLVDQGCPVDWTDALAAARLRQRPPGALEWLEALQQQAAVPAPAPATADTVRPWLFHGTAAGGAGGASGASGSGTGEGDGADDIQPVSLEDADRIVIVIDNGGRPFTVRISAARGVATLCVTDSSGVEDYGTWDARKSGNVFKSYKYDKLWVGLDPAERTEAALEKEALWQGLDKEARREGRTSPERDMWWHGGNSVLIGLGGRKYLFVGMEAFSFTTEDEVVDYVSKMGNNAVPYPYAASALNCYYMIEDTYIPWHIIRRTRPHDREDPYYVLYSNELQGWVPGGDPAAPRVSPRGHEWQKHFSLADKRIVHTRVW</sequence>
<dbReference type="GO" id="GO:0005783">
    <property type="term" value="C:endoplasmic reticulum"/>
    <property type="evidence" value="ECO:0007669"/>
    <property type="project" value="TreeGrafter"/>
</dbReference>
<reference evidence="2" key="1">
    <citation type="journal article" date="2020" name="bioRxiv">
        <title>Comparative genomics of Chlamydomonas.</title>
        <authorList>
            <person name="Craig R.J."/>
            <person name="Hasan A.R."/>
            <person name="Ness R.W."/>
            <person name="Keightley P.D."/>
        </authorList>
    </citation>
    <scope>NUCLEOTIDE SEQUENCE</scope>
    <source>
        <strain evidence="2">SAG 7.73</strain>
    </source>
</reference>
<feature type="region of interest" description="Disordered" evidence="1">
    <location>
        <begin position="163"/>
        <end position="190"/>
    </location>
</feature>
<dbReference type="Gene3D" id="1.25.40.20">
    <property type="entry name" value="Ankyrin repeat-containing domain"/>
    <property type="match status" value="2"/>
</dbReference>
<name>A0A835TBQ3_CHLIN</name>
<dbReference type="PANTHER" id="PTHR12393">
    <property type="entry name" value="SPHINGOMYELIN PHOSPHODIESTERASE RELATED"/>
    <property type="match status" value="1"/>
</dbReference>
<dbReference type="GO" id="GO:0046513">
    <property type="term" value="P:ceramide biosynthetic process"/>
    <property type="evidence" value="ECO:0007669"/>
    <property type="project" value="TreeGrafter"/>
</dbReference>
<evidence type="ECO:0000313" key="3">
    <source>
        <dbReference type="Proteomes" id="UP000650467"/>
    </source>
</evidence>
<proteinExistence type="predicted"/>
<keyword evidence="3" id="KW-1185">Reference proteome</keyword>